<evidence type="ECO:0000313" key="2">
    <source>
        <dbReference type="EMBL" id="AKE63849.1"/>
    </source>
</evidence>
<name>A0A0F6U307_MICAE</name>
<proteinExistence type="predicted"/>
<dbReference type="AlphaFoldDB" id="A0A0F6U307"/>
<sequence>MATSLIELESRKIISLIPLTAMTTTQTIPQLLTFDDYINQYPDDGQQYELIAGKLSAMMRPIGKHEEIGGFVSGTLFLEINRQQLPYFIPNTAAVKPLRPHTGYLPDIIVLDRENLVNDPYWETASSISLATSAKLIIEIVSSNWRDDYLKKFDDYEQLGIAEYWIIDYLAKGSARYIGSPKEPTISIYQLIDGEYQGNLFKQDQRLISGVFPELNLTANQIFRARA</sequence>
<organism evidence="2 3">
    <name type="scientific">Microcystis aeruginosa NIES-2549</name>
    <dbReference type="NCBI Taxonomy" id="1641812"/>
    <lineage>
        <taxon>Bacteria</taxon>
        <taxon>Bacillati</taxon>
        <taxon>Cyanobacteriota</taxon>
        <taxon>Cyanophyceae</taxon>
        <taxon>Oscillatoriophycideae</taxon>
        <taxon>Chroococcales</taxon>
        <taxon>Microcystaceae</taxon>
        <taxon>Microcystis</taxon>
    </lineage>
</organism>
<dbReference type="InterPro" id="IPR008538">
    <property type="entry name" value="Uma2"/>
</dbReference>
<dbReference type="PANTHER" id="PTHR34107">
    <property type="entry name" value="SLL0198 PROTEIN-RELATED"/>
    <property type="match status" value="1"/>
</dbReference>
<dbReference type="InterPro" id="IPR012296">
    <property type="entry name" value="Nuclease_put_TT1808"/>
</dbReference>
<protein>
    <recommendedName>
        <fullName evidence="1">Putative restriction endonuclease domain-containing protein</fullName>
    </recommendedName>
</protein>
<reference evidence="2 3" key="1">
    <citation type="journal article" date="2015" name="Genome Announc.">
        <title>Complete Genome Sequence of Microcystis aeruginosa NIES-2549, a Bloom-Forming Cyanobacterium from Lake Kasumigaura, Japan.</title>
        <authorList>
            <person name="Yamaguchi H."/>
            <person name="Suzuki S."/>
            <person name="Tanabe Y."/>
            <person name="Osana Y."/>
            <person name="Shimura Y."/>
            <person name="Ishida K."/>
            <person name="Kawachi M."/>
        </authorList>
    </citation>
    <scope>NUCLEOTIDE SEQUENCE [LARGE SCALE GENOMIC DNA]</scope>
    <source>
        <strain evidence="2 3">NIES-2549</strain>
    </source>
</reference>
<dbReference type="InterPro" id="IPR011335">
    <property type="entry name" value="Restrct_endonuc-II-like"/>
</dbReference>
<dbReference type="EMBL" id="CP011304">
    <property type="protein sequence ID" value="AKE63849.1"/>
    <property type="molecule type" value="Genomic_DNA"/>
</dbReference>
<dbReference type="SUPFAM" id="SSF52980">
    <property type="entry name" value="Restriction endonuclease-like"/>
    <property type="match status" value="1"/>
</dbReference>
<dbReference type="Proteomes" id="UP000034103">
    <property type="component" value="Chromosome"/>
</dbReference>
<dbReference type="CDD" id="cd06260">
    <property type="entry name" value="DUF820-like"/>
    <property type="match status" value="1"/>
</dbReference>
<dbReference type="PANTHER" id="PTHR34107:SF2">
    <property type="entry name" value="SLL0888 PROTEIN"/>
    <property type="match status" value="1"/>
</dbReference>
<dbReference type="PATRIC" id="fig|1641812.3.peg.1543"/>
<gene>
    <name evidence="2" type="ORF">MYAER_1493</name>
</gene>
<accession>A0A0F6U307</accession>
<dbReference type="Gene3D" id="3.90.1570.10">
    <property type="entry name" value="tt1808, chain A"/>
    <property type="match status" value="1"/>
</dbReference>
<evidence type="ECO:0000313" key="3">
    <source>
        <dbReference type="Proteomes" id="UP000034103"/>
    </source>
</evidence>
<evidence type="ECO:0000259" key="1">
    <source>
        <dbReference type="Pfam" id="PF05685"/>
    </source>
</evidence>
<dbReference type="HOGENOM" id="CLU_076312_5_0_3"/>
<dbReference type="Pfam" id="PF05685">
    <property type="entry name" value="Uma2"/>
    <property type="match status" value="1"/>
</dbReference>
<feature type="domain" description="Putative restriction endonuclease" evidence="1">
    <location>
        <begin position="35"/>
        <end position="219"/>
    </location>
</feature>